<evidence type="ECO:0000313" key="9">
    <source>
        <dbReference type="EMBL" id="SNS64100.1"/>
    </source>
</evidence>
<accession>A0A239G4T3</accession>
<dbReference type="PANTHER" id="PTHR36115">
    <property type="entry name" value="PROLINE-RICH ANTIGEN HOMOLOG-RELATED"/>
    <property type="match status" value="1"/>
</dbReference>
<feature type="compositionally biased region" description="Low complexity" evidence="6">
    <location>
        <begin position="90"/>
        <end position="117"/>
    </location>
</feature>
<evidence type="ECO:0000256" key="3">
    <source>
        <dbReference type="ARBA" id="ARBA00022692"/>
    </source>
</evidence>
<evidence type="ECO:0000256" key="6">
    <source>
        <dbReference type="SAM" id="MobiDB-lite"/>
    </source>
</evidence>
<evidence type="ECO:0000256" key="4">
    <source>
        <dbReference type="ARBA" id="ARBA00022989"/>
    </source>
</evidence>
<keyword evidence="5 7" id="KW-0472">Membrane</keyword>
<dbReference type="InterPro" id="IPR010432">
    <property type="entry name" value="RDD"/>
</dbReference>
<evidence type="ECO:0000256" key="5">
    <source>
        <dbReference type="ARBA" id="ARBA00023136"/>
    </source>
</evidence>
<name>A0A239G4T3_9ACTN</name>
<feature type="compositionally biased region" description="Pro residues" evidence="6">
    <location>
        <begin position="39"/>
        <end position="77"/>
    </location>
</feature>
<sequence length="354" mass="38962">MSSLPAGWYKDPADTSTQRYWDGEGWLGQAIPADAVAPDGPPVEAEPPTAAPPVAAPQPQPFAPPTPHPGWAPPGAQPPAGWQQPPPGWQQPHPGWQQPPHQGTQPPAGWQQPHPGWQQPPPQGTQPPAPGWHQHPQDWYQPPPTAQPPHAYLYPTPEARPHGLALAGLGQRLAARLIDIAVVLVLNVVINGWFVYQWWQDFYPMYSHYLDQVMAGTEPDMLQPTPRMQSLQMTIILIATLLWLLYEAPAIAGRGQTLGKMLMGIKVVDLDNIKPIGFRRAFGRWAQLGAWTLLWWCLVGFVVQLLDSLSPTFDPRLRQAWHDKVARTVVVAVPPGTQPTVKAAPRGDNPGGRE</sequence>
<dbReference type="Pfam" id="PF06271">
    <property type="entry name" value="RDD"/>
    <property type="match status" value="1"/>
</dbReference>
<feature type="transmembrane region" description="Helical" evidence="7">
    <location>
        <begin position="177"/>
        <end position="199"/>
    </location>
</feature>
<dbReference type="RefSeq" id="WP_089297576.1">
    <property type="nucleotide sequence ID" value="NZ_BOMU01000092.1"/>
</dbReference>
<feature type="transmembrane region" description="Helical" evidence="7">
    <location>
        <begin position="288"/>
        <end position="306"/>
    </location>
</feature>
<feature type="region of interest" description="Disordered" evidence="6">
    <location>
        <begin position="1"/>
        <end position="154"/>
    </location>
</feature>
<evidence type="ECO:0000256" key="2">
    <source>
        <dbReference type="ARBA" id="ARBA00022475"/>
    </source>
</evidence>
<evidence type="ECO:0000313" key="10">
    <source>
        <dbReference type="Proteomes" id="UP000198415"/>
    </source>
</evidence>
<evidence type="ECO:0000256" key="1">
    <source>
        <dbReference type="ARBA" id="ARBA00004651"/>
    </source>
</evidence>
<comment type="subcellular location">
    <subcellularLocation>
        <location evidence="1">Cell membrane</location>
        <topology evidence="1">Multi-pass membrane protein</topology>
    </subcellularLocation>
</comment>
<keyword evidence="3 7" id="KW-0812">Transmembrane</keyword>
<dbReference type="PANTHER" id="PTHR36115:SF4">
    <property type="entry name" value="MEMBRANE PROTEIN"/>
    <property type="match status" value="1"/>
</dbReference>
<dbReference type="OrthoDB" id="5244233at2"/>
<keyword evidence="2" id="KW-1003">Cell membrane</keyword>
<keyword evidence="10" id="KW-1185">Reference proteome</keyword>
<feature type="domain" description="RDD" evidence="8">
    <location>
        <begin position="166"/>
        <end position="326"/>
    </location>
</feature>
<evidence type="ECO:0000256" key="7">
    <source>
        <dbReference type="SAM" id="Phobius"/>
    </source>
</evidence>
<dbReference type="EMBL" id="FZNR01000020">
    <property type="protein sequence ID" value="SNS64100.1"/>
    <property type="molecule type" value="Genomic_DNA"/>
</dbReference>
<keyword evidence="4 7" id="KW-1133">Transmembrane helix</keyword>
<feature type="transmembrane region" description="Helical" evidence="7">
    <location>
        <begin position="231"/>
        <end position="253"/>
    </location>
</feature>
<evidence type="ECO:0000259" key="8">
    <source>
        <dbReference type="Pfam" id="PF06271"/>
    </source>
</evidence>
<feature type="compositionally biased region" description="Pro residues" evidence="6">
    <location>
        <begin position="118"/>
        <end position="130"/>
    </location>
</feature>
<proteinExistence type="predicted"/>
<organism evidence="9 10">
    <name type="scientific">Actinoplanes regularis</name>
    <dbReference type="NCBI Taxonomy" id="52697"/>
    <lineage>
        <taxon>Bacteria</taxon>
        <taxon>Bacillati</taxon>
        <taxon>Actinomycetota</taxon>
        <taxon>Actinomycetes</taxon>
        <taxon>Micromonosporales</taxon>
        <taxon>Micromonosporaceae</taxon>
        <taxon>Actinoplanes</taxon>
    </lineage>
</organism>
<gene>
    <name evidence="9" type="ORF">SAMN06264365_12023</name>
</gene>
<dbReference type="AlphaFoldDB" id="A0A239G4T3"/>
<dbReference type="Proteomes" id="UP000198415">
    <property type="component" value="Unassembled WGS sequence"/>
</dbReference>
<dbReference type="InterPro" id="IPR051791">
    <property type="entry name" value="Pra-immunoreactive"/>
</dbReference>
<protein>
    <submittedName>
        <fullName evidence="9">Uncharacterized membrane protein YckC, RDD family</fullName>
    </submittedName>
</protein>
<reference evidence="9 10" key="1">
    <citation type="submission" date="2017-06" db="EMBL/GenBank/DDBJ databases">
        <authorList>
            <person name="Kim H.J."/>
            <person name="Triplett B.A."/>
        </authorList>
    </citation>
    <scope>NUCLEOTIDE SEQUENCE [LARGE SCALE GENOMIC DNA]</scope>
    <source>
        <strain evidence="9 10">DSM 43151</strain>
    </source>
</reference>
<dbReference type="GO" id="GO:0005886">
    <property type="term" value="C:plasma membrane"/>
    <property type="evidence" value="ECO:0007669"/>
    <property type="project" value="UniProtKB-SubCell"/>
</dbReference>